<reference evidence="1" key="1">
    <citation type="submission" date="2014-05" db="EMBL/GenBank/DDBJ databases">
        <authorList>
            <person name="Chronopoulou M."/>
        </authorList>
    </citation>
    <scope>NUCLEOTIDE SEQUENCE</scope>
    <source>
        <tissue evidence="1">Whole organism</tissue>
    </source>
</reference>
<proteinExistence type="predicted"/>
<accession>A0A0K2V118</accession>
<feature type="non-terminal residue" evidence="1">
    <location>
        <position position="1"/>
    </location>
</feature>
<dbReference type="AlphaFoldDB" id="A0A0K2V118"/>
<evidence type="ECO:0000313" key="1">
    <source>
        <dbReference type="EMBL" id="CDW44203.1"/>
    </source>
</evidence>
<name>A0A0K2V118_LEPSM</name>
<sequence>LITLLNEEVVTTFKDSYYEHEILHSWIVYEQIHHSSIHQISNPSCCGKAELSH</sequence>
<dbReference type="EMBL" id="HACA01026842">
    <property type="protein sequence ID" value="CDW44203.1"/>
    <property type="molecule type" value="Transcribed_RNA"/>
</dbReference>
<organism evidence="1">
    <name type="scientific">Lepeophtheirus salmonis</name>
    <name type="common">Salmon louse</name>
    <name type="synonym">Caligus salmonis</name>
    <dbReference type="NCBI Taxonomy" id="72036"/>
    <lineage>
        <taxon>Eukaryota</taxon>
        <taxon>Metazoa</taxon>
        <taxon>Ecdysozoa</taxon>
        <taxon>Arthropoda</taxon>
        <taxon>Crustacea</taxon>
        <taxon>Multicrustacea</taxon>
        <taxon>Hexanauplia</taxon>
        <taxon>Copepoda</taxon>
        <taxon>Siphonostomatoida</taxon>
        <taxon>Caligidae</taxon>
        <taxon>Lepeophtheirus</taxon>
    </lineage>
</organism>
<protein>
    <submittedName>
        <fullName evidence="1">Uncharacterized protein</fullName>
    </submittedName>
</protein>